<sequence length="63" mass="6939">MRKLYTKLLSFIPDVYVRKERGATMVEYAILVALISIAAITVIIVVGEQVNNAFNAVADAINQ</sequence>
<name>A0A2K8KYC9_MARES</name>
<proteinExistence type="predicted"/>
<protein>
    <submittedName>
        <fullName evidence="2">Pilus assembly protein Flp/PilA</fullName>
    </submittedName>
</protein>
<dbReference type="AlphaFoldDB" id="A0A2K8KYC9"/>
<keyword evidence="1" id="KW-1133">Transmembrane helix</keyword>
<dbReference type="InterPro" id="IPR007047">
    <property type="entry name" value="Flp_Fap"/>
</dbReference>
<gene>
    <name evidence="2" type="ORF">Ga0123461_1499</name>
</gene>
<dbReference type="Pfam" id="PF04964">
    <property type="entry name" value="Flp_Fap"/>
    <property type="match status" value="1"/>
</dbReference>
<dbReference type="KEGG" id="maes:Ga0123461_1499"/>
<keyword evidence="3" id="KW-1185">Reference proteome</keyword>
<evidence type="ECO:0000313" key="3">
    <source>
        <dbReference type="Proteomes" id="UP000231701"/>
    </source>
</evidence>
<keyword evidence="1" id="KW-0812">Transmembrane</keyword>
<accession>A0A2K8KYC9</accession>
<reference evidence="2 3" key="1">
    <citation type="submission" date="2016-12" db="EMBL/GenBank/DDBJ databases">
        <title>Isolation and genomic insights into novel planktonic Zetaproteobacteria from stratified waters of the Chesapeake Bay.</title>
        <authorList>
            <person name="McAllister S.M."/>
            <person name="Kato S."/>
            <person name="Chan C.S."/>
            <person name="Chiu B.K."/>
            <person name="Field E.K."/>
        </authorList>
    </citation>
    <scope>NUCLEOTIDE SEQUENCE [LARGE SCALE GENOMIC DNA]</scope>
    <source>
        <strain evidence="2 3">CP-5</strain>
    </source>
</reference>
<organism evidence="2 3">
    <name type="scientific">Mariprofundus aestuarium</name>
    <dbReference type="NCBI Taxonomy" id="1921086"/>
    <lineage>
        <taxon>Bacteria</taxon>
        <taxon>Pseudomonadati</taxon>
        <taxon>Pseudomonadota</taxon>
        <taxon>Candidatius Mariprofundia</taxon>
        <taxon>Mariprofundales</taxon>
        <taxon>Mariprofundaceae</taxon>
        <taxon>Mariprofundus</taxon>
    </lineage>
</organism>
<dbReference type="Proteomes" id="UP000231701">
    <property type="component" value="Chromosome"/>
</dbReference>
<keyword evidence="1" id="KW-0472">Membrane</keyword>
<evidence type="ECO:0000313" key="2">
    <source>
        <dbReference type="EMBL" id="ATX79913.1"/>
    </source>
</evidence>
<dbReference type="EMBL" id="CP018799">
    <property type="protein sequence ID" value="ATX79913.1"/>
    <property type="molecule type" value="Genomic_DNA"/>
</dbReference>
<feature type="transmembrane region" description="Helical" evidence="1">
    <location>
        <begin position="28"/>
        <end position="47"/>
    </location>
</feature>
<evidence type="ECO:0000256" key="1">
    <source>
        <dbReference type="SAM" id="Phobius"/>
    </source>
</evidence>
<dbReference type="RefSeq" id="WP_100277745.1">
    <property type="nucleotide sequence ID" value="NZ_CP018799.1"/>
</dbReference>